<dbReference type="GeneID" id="28973558"/>
<keyword evidence="13" id="KW-1185">Reference proteome</keyword>
<evidence type="ECO:0000256" key="3">
    <source>
        <dbReference type="ARBA" id="ARBA00022630"/>
    </source>
</evidence>
<feature type="binding site" evidence="10">
    <location>
        <position position="270"/>
    </location>
    <ligand>
        <name>NADP(+)</name>
        <dbReference type="ChEBI" id="CHEBI:58349"/>
    </ligand>
</feature>
<feature type="binding site" evidence="9">
    <location>
        <position position="454"/>
    </location>
    <ligand>
        <name>FAD</name>
        <dbReference type="ChEBI" id="CHEBI:57692"/>
    </ligand>
</feature>
<dbReference type="InterPro" id="IPR055275">
    <property type="entry name" value="Ferredox_Rdtase"/>
</dbReference>
<comment type="similarity">
    <text evidence="2 8">Belongs to the ferredoxin--NADP reductase type 1 family.</text>
</comment>
<feature type="binding site" evidence="10">
    <location>
        <begin position="214"/>
        <end position="217"/>
    </location>
    <ligand>
        <name>NADP(+)</name>
        <dbReference type="ChEBI" id="CHEBI:58349"/>
    </ligand>
</feature>
<dbReference type="EC" id="1.18.1.6" evidence="8"/>
<comment type="catalytic activity">
    <reaction evidence="7 8">
        <text>2 reduced [adrenodoxin] + NADP(+) + H(+) = 2 oxidized [adrenodoxin] + NADPH</text>
        <dbReference type="Rhea" id="RHEA:42312"/>
        <dbReference type="Rhea" id="RHEA-COMP:9998"/>
        <dbReference type="Rhea" id="RHEA-COMP:9999"/>
        <dbReference type="ChEBI" id="CHEBI:15378"/>
        <dbReference type="ChEBI" id="CHEBI:33737"/>
        <dbReference type="ChEBI" id="CHEBI:33738"/>
        <dbReference type="ChEBI" id="CHEBI:57783"/>
        <dbReference type="ChEBI" id="CHEBI:58349"/>
        <dbReference type="EC" id="1.18.1.6"/>
    </reaction>
</comment>
<feature type="region of interest" description="Disordered" evidence="11">
    <location>
        <begin position="1"/>
        <end position="21"/>
    </location>
</feature>
<dbReference type="EMBL" id="KQ474073">
    <property type="protein sequence ID" value="KPV78654.1"/>
    <property type="molecule type" value="Genomic_DNA"/>
</dbReference>
<keyword evidence="8" id="KW-0496">Mitochondrion</keyword>
<dbReference type="PANTHER" id="PTHR48467">
    <property type="entry name" value="GLUTAMATE SYNTHASE 1 [NADH], CHLOROPLASTIC-LIKE"/>
    <property type="match status" value="1"/>
</dbReference>
<keyword evidence="6 8" id="KW-0560">Oxidoreductase</keyword>
<evidence type="ECO:0000256" key="4">
    <source>
        <dbReference type="ARBA" id="ARBA00022827"/>
    </source>
</evidence>
<dbReference type="GO" id="GO:0005739">
    <property type="term" value="C:mitochondrion"/>
    <property type="evidence" value="ECO:0007669"/>
    <property type="project" value="UniProtKB-SubCell"/>
</dbReference>
<evidence type="ECO:0000313" key="12">
    <source>
        <dbReference type="EMBL" id="KPV78654.1"/>
    </source>
</evidence>
<evidence type="ECO:0000256" key="5">
    <source>
        <dbReference type="ARBA" id="ARBA00022857"/>
    </source>
</evidence>
<dbReference type="Gene3D" id="3.50.50.60">
    <property type="entry name" value="FAD/NAD(P)-binding domain"/>
    <property type="match status" value="1"/>
</dbReference>
<dbReference type="InterPro" id="IPR036188">
    <property type="entry name" value="FAD/NAD-bd_sf"/>
</dbReference>
<evidence type="ECO:0000256" key="2">
    <source>
        <dbReference type="ARBA" id="ARBA00008312"/>
    </source>
</evidence>
<evidence type="ECO:0000256" key="9">
    <source>
        <dbReference type="PIRSR" id="PIRSR000362-1"/>
    </source>
</evidence>
<comment type="cofactor">
    <cofactor evidence="1 8 9">
        <name>FAD</name>
        <dbReference type="ChEBI" id="CHEBI:57692"/>
    </cofactor>
</comment>
<proteinExistence type="inferred from homology"/>
<dbReference type="AlphaFoldDB" id="A0A194SDF4"/>
<feature type="binding site" evidence="9">
    <location>
        <position position="114"/>
    </location>
    <ligand>
        <name>FAD</name>
        <dbReference type="ChEBI" id="CHEBI:57692"/>
    </ligand>
</feature>
<accession>A0A194SDF4</accession>
<evidence type="ECO:0000313" key="13">
    <source>
        <dbReference type="Proteomes" id="UP000053890"/>
    </source>
</evidence>
<dbReference type="SUPFAM" id="SSF51971">
    <property type="entry name" value="Nucleotide-binding domain"/>
    <property type="match status" value="1"/>
</dbReference>
<evidence type="ECO:0000256" key="7">
    <source>
        <dbReference type="ARBA" id="ARBA00048933"/>
    </source>
</evidence>
<dbReference type="PIRSF" id="PIRSF000362">
    <property type="entry name" value="FNR"/>
    <property type="match status" value="1"/>
</dbReference>
<keyword evidence="4 8" id="KW-0274">FAD</keyword>
<dbReference type="STRING" id="578459.A0A194SDF4"/>
<feature type="binding site" evidence="10">
    <location>
        <begin position="258"/>
        <end position="259"/>
    </location>
    <ligand>
        <name>NADP(+)</name>
        <dbReference type="ChEBI" id="CHEBI:58349"/>
    </ligand>
</feature>
<name>A0A194SDF4_RHOGW</name>
<dbReference type="InterPro" id="IPR021163">
    <property type="entry name" value="Ferredox_Rdtase_adrenod"/>
</dbReference>
<dbReference type="OMA" id="RFNFIGN"/>
<evidence type="ECO:0000256" key="1">
    <source>
        <dbReference type="ARBA" id="ARBA00001974"/>
    </source>
</evidence>
<dbReference type="RefSeq" id="XP_018274703.1">
    <property type="nucleotide sequence ID" value="XM_018413109.1"/>
</dbReference>
<dbReference type="PANTHER" id="PTHR48467:SF1">
    <property type="entry name" value="GLUTAMATE SYNTHASE 1 [NADH], CHLOROPLASTIC-LIKE"/>
    <property type="match status" value="1"/>
</dbReference>
<feature type="binding site" evidence="10">
    <location>
        <position position="461"/>
    </location>
    <ligand>
        <name>NADP(+)</name>
        <dbReference type="ChEBI" id="CHEBI:58349"/>
    </ligand>
</feature>
<feature type="binding site" evidence="9">
    <location>
        <position position="47"/>
    </location>
    <ligand>
        <name>FAD</name>
        <dbReference type="ChEBI" id="CHEBI:57692"/>
    </ligand>
</feature>
<evidence type="ECO:0000256" key="8">
    <source>
        <dbReference type="PIRNR" id="PIRNR000362"/>
    </source>
</evidence>
<dbReference type="GO" id="GO:0016491">
    <property type="term" value="F:oxidoreductase activity"/>
    <property type="evidence" value="ECO:0007669"/>
    <property type="project" value="UniProtKB-KW"/>
</dbReference>
<dbReference type="SUPFAM" id="SSF51905">
    <property type="entry name" value="FAD/NAD(P)-binding domain"/>
    <property type="match status" value="1"/>
</dbReference>
<evidence type="ECO:0000256" key="11">
    <source>
        <dbReference type="SAM" id="MobiDB-lite"/>
    </source>
</evidence>
<feature type="binding site" evidence="9">
    <location>
        <position position="78"/>
    </location>
    <ligand>
        <name>FAD</name>
        <dbReference type="ChEBI" id="CHEBI:57692"/>
    </ligand>
</feature>
<evidence type="ECO:0000256" key="10">
    <source>
        <dbReference type="PIRSR" id="PIRSR000362-2"/>
    </source>
</evidence>
<dbReference type="Gene3D" id="3.40.50.720">
    <property type="entry name" value="NAD(P)-binding Rossmann-like Domain"/>
    <property type="match status" value="1"/>
</dbReference>
<dbReference type="OrthoDB" id="333024at2759"/>
<keyword evidence="3 8" id="KW-0285">Flavoprotein</keyword>
<comment type="subcellular location">
    <subcellularLocation>
        <location evidence="8">Mitochondrion</location>
    </subcellularLocation>
</comment>
<evidence type="ECO:0000256" key="6">
    <source>
        <dbReference type="ARBA" id="ARBA00023002"/>
    </source>
</evidence>
<protein>
    <recommendedName>
        <fullName evidence="8">NADPH:adrenodoxin oxidoreductase, mitochondrial</fullName>
        <ecNumber evidence="8">1.18.1.6</ecNumber>
    </recommendedName>
</protein>
<feature type="binding site" evidence="9">
    <location>
        <position position="70"/>
    </location>
    <ligand>
        <name>FAD</name>
        <dbReference type="ChEBI" id="CHEBI:57692"/>
    </ligand>
</feature>
<dbReference type="PRINTS" id="PR00368">
    <property type="entry name" value="FADPNR"/>
</dbReference>
<dbReference type="Proteomes" id="UP000053890">
    <property type="component" value="Unassembled WGS sequence"/>
</dbReference>
<sequence length="553" mass="58441">MQRAPIRAAARPALRASAPARPWPARRTAASLAGHKLRIGVVGGGPAGFYAASRLLSLDGSDHTTVDLFELLPVPFGLARFGVAPDHPEVKNCEHKFEETARDPRFRFFGNVQVCGSTSSSSSSAPTSVPNPHPSSLAASVSLDTLRDHYDAVLLTYGASLDRPLGIPGEDTLLNVVSARTFVSWYNGHPYHSGLLAPPSLDLSKLEHATVIGQGNVALDVARILVKGPDALKPFDVPEPVLAALAQSRIRHVDIVGRRGPLQLAATTKELREMLNLPNVALATSSDDAALLDAAAAQVDAHPHMDGARAKKRALGLLRAGSRARPADAARSWSLRFLRSPLELLPASDGAATHAPGALEGITHPQGVGAVRYAHNELVGGSDPSHASARATSTTSVAPTSLVFKSVGYRSIGLPGLPFNERRGIVRNDGQGRVVEGNGEGGERRVKGLYTSGWLARGPTGVVATTMFDAFAAADVVANDLVEARAAVGGGGAVEERRPALDARTIEDNSGGRRVVSWEDWEVIDRVERERGQALGKLREKVTSVDEMLALLS</sequence>
<reference evidence="12 13" key="1">
    <citation type="journal article" date="2015" name="Front. Microbiol.">
        <title>Genome sequence of the plant growth promoting endophytic yeast Rhodotorula graminis WP1.</title>
        <authorList>
            <person name="Firrincieli A."/>
            <person name="Otillar R."/>
            <person name="Salamov A."/>
            <person name="Schmutz J."/>
            <person name="Khan Z."/>
            <person name="Redman R.S."/>
            <person name="Fleck N.D."/>
            <person name="Lindquist E."/>
            <person name="Grigoriev I.V."/>
            <person name="Doty S.L."/>
        </authorList>
    </citation>
    <scope>NUCLEOTIDE SEQUENCE [LARGE SCALE GENOMIC DNA]</scope>
    <source>
        <strain evidence="12 13">WP1</strain>
    </source>
</reference>
<organism evidence="12 13">
    <name type="scientific">Rhodotorula graminis (strain WP1)</name>
    <dbReference type="NCBI Taxonomy" id="578459"/>
    <lineage>
        <taxon>Eukaryota</taxon>
        <taxon>Fungi</taxon>
        <taxon>Dikarya</taxon>
        <taxon>Basidiomycota</taxon>
        <taxon>Pucciniomycotina</taxon>
        <taxon>Microbotryomycetes</taxon>
        <taxon>Sporidiobolales</taxon>
        <taxon>Sporidiobolaceae</taxon>
        <taxon>Rhodotorula</taxon>
    </lineage>
</organism>
<keyword evidence="5 8" id="KW-0521">NADP</keyword>
<gene>
    <name evidence="12" type="ORF">RHOBADRAFT_33388</name>
</gene>